<name>A0A1G2HMH7_9BACT</name>
<evidence type="ECO:0000313" key="3">
    <source>
        <dbReference type="EMBL" id="OGZ63707.1"/>
    </source>
</evidence>
<reference evidence="3 4" key="1">
    <citation type="journal article" date="2016" name="Nat. Commun.">
        <title>Thousands of microbial genomes shed light on interconnected biogeochemical processes in an aquifer system.</title>
        <authorList>
            <person name="Anantharaman K."/>
            <person name="Brown C.T."/>
            <person name="Hug L.A."/>
            <person name="Sharon I."/>
            <person name="Castelle C.J."/>
            <person name="Probst A.J."/>
            <person name="Thomas B.C."/>
            <person name="Singh A."/>
            <person name="Wilkins M.J."/>
            <person name="Karaoz U."/>
            <person name="Brodie E.L."/>
            <person name="Williams K.H."/>
            <person name="Hubbard S.S."/>
            <person name="Banfield J.F."/>
        </authorList>
    </citation>
    <scope>NUCLEOTIDE SEQUENCE [LARGE SCALE GENOMIC DNA]</scope>
</reference>
<dbReference type="Proteomes" id="UP000176855">
    <property type="component" value="Unassembled WGS sequence"/>
</dbReference>
<proteinExistence type="inferred from homology"/>
<dbReference type="InterPro" id="IPR003509">
    <property type="entry name" value="UPF0102_YraN-like"/>
</dbReference>
<comment type="similarity">
    <text evidence="1 2">Belongs to the UPF0102 family.</text>
</comment>
<dbReference type="Pfam" id="PF02021">
    <property type="entry name" value="UPF0102"/>
    <property type="match status" value="1"/>
</dbReference>
<evidence type="ECO:0000256" key="2">
    <source>
        <dbReference type="HAMAP-Rule" id="MF_00048"/>
    </source>
</evidence>
<dbReference type="PANTHER" id="PTHR34039">
    <property type="entry name" value="UPF0102 PROTEIN YRAN"/>
    <property type="match status" value="1"/>
</dbReference>
<dbReference type="SUPFAM" id="SSF52980">
    <property type="entry name" value="Restriction endonuclease-like"/>
    <property type="match status" value="1"/>
</dbReference>
<protein>
    <recommendedName>
        <fullName evidence="2">UPF0102 protein A2730_00225</fullName>
    </recommendedName>
</protein>
<dbReference type="EMBL" id="MHOO01000011">
    <property type="protein sequence ID" value="OGZ63707.1"/>
    <property type="molecule type" value="Genomic_DNA"/>
</dbReference>
<dbReference type="InterPro" id="IPR011335">
    <property type="entry name" value="Restrct_endonuc-II-like"/>
</dbReference>
<sequence>MTTKELGELGEKMACEYLVRKGYNIIGKNYRISFGEIDIIARKKFKFFARFDSTIHFIEVKSLKATSFQSAYPEEHVDFRKQRKLKQMAEIWLEKNKYQQNHPYQIDVIGILVNENTRNAKLHYFPNVVEEI</sequence>
<organism evidence="3 4">
    <name type="scientific">Candidatus Staskawiczbacteria bacterium RIFCSPHIGHO2_01_FULL_39_25</name>
    <dbReference type="NCBI Taxonomy" id="1802202"/>
    <lineage>
        <taxon>Bacteria</taxon>
        <taxon>Candidatus Staskawicziibacteriota</taxon>
    </lineage>
</organism>
<dbReference type="GO" id="GO:0003676">
    <property type="term" value="F:nucleic acid binding"/>
    <property type="evidence" value="ECO:0007669"/>
    <property type="project" value="InterPro"/>
</dbReference>
<evidence type="ECO:0000256" key="1">
    <source>
        <dbReference type="ARBA" id="ARBA00006738"/>
    </source>
</evidence>
<evidence type="ECO:0000313" key="4">
    <source>
        <dbReference type="Proteomes" id="UP000176855"/>
    </source>
</evidence>
<dbReference type="Gene3D" id="3.40.1350.10">
    <property type="match status" value="1"/>
</dbReference>
<dbReference type="CDD" id="cd20736">
    <property type="entry name" value="PoNe_Nuclease"/>
    <property type="match status" value="1"/>
</dbReference>
<dbReference type="InterPro" id="IPR011856">
    <property type="entry name" value="tRNA_endonuc-like_dom_sf"/>
</dbReference>
<dbReference type="HAMAP" id="MF_00048">
    <property type="entry name" value="UPF0102"/>
    <property type="match status" value="1"/>
</dbReference>
<comment type="caution">
    <text evidence="3">The sequence shown here is derived from an EMBL/GenBank/DDBJ whole genome shotgun (WGS) entry which is preliminary data.</text>
</comment>
<dbReference type="STRING" id="1802202.A2730_00225"/>
<dbReference type="AlphaFoldDB" id="A0A1G2HMH7"/>
<dbReference type="PANTHER" id="PTHR34039:SF1">
    <property type="entry name" value="UPF0102 PROTEIN YRAN"/>
    <property type="match status" value="1"/>
</dbReference>
<gene>
    <name evidence="3" type="ORF">A2730_00225</name>
</gene>
<accession>A0A1G2HMH7</accession>